<dbReference type="PANTHER" id="PTHR21109:SF22">
    <property type="entry name" value="SMALL RIBOSOMAL SUBUNIT PROTEIN BS21"/>
    <property type="match status" value="1"/>
</dbReference>
<keyword evidence="3" id="KW-0687">Ribonucleoprotein</keyword>
<evidence type="ECO:0000256" key="2">
    <source>
        <dbReference type="ARBA" id="ARBA00022980"/>
    </source>
</evidence>
<dbReference type="HAMAP" id="MF_00358">
    <property type="entry name" value="Ribosomal_bS21"/>
    <property type="match status" value="1"/>
</dbReference>
<organism evidence="4">
    <name type="scientific">bioreactor metagenome</name>
    <dbReference type="NCBI Taxonomy" id="1076179"/>
    <lineage>
        <taxon>unclassified sequences</taxon>
        <taxon>metagenomes</taxon>
        <taxon>ecological metagenomes</taxon>
    </lineage>
</organism>
<dbReference type="PRINTS" id="PR00976">
    <property type="entry name" value="RIBOSOMALS21"/>
</dbReference>
<evidence type="ECO:0000313" key="4">
    <source>
        <dbReference type="EMBL" id="MPN61549.1"/>
    </source>
</evidence>
<dbReference type="EMBL" id="VSSQ01138299">
    <property type="protein sequence ID" value="MPN61549.1"/>
    <property type="molecule type" value="Genomic_DNA"/>
</dbReference>
<evidence type="ECO:0000256" key="3">
    <source>
        <dbReference type="ARBA" id="ARBA00023274"/>
    </source>
</evidence>
<dbReference type="PROSITE" id="PS01181">
    <property type="entry name" value="RIBOSOMAL_S21"/>
    <property type="match status" value="1"/>
</dbReference>
<dbReference type="PANTHER" id="PTHR21109">
    <property type="entry name" value="MITOCHONDRIAL 28S RIBOSOMAL PROTEIN S21"/>
    <property type="match status" value="1"/>
</dbReference>
<proteinExistence type="inferred from homology"/>
<reference evidence="4" key="1">
    <citation type="submission" date="2019-08" db="EMBL/GenBank/DDBJ databases">
        <authorList>
            <person name="Kucharzyk K."/>
            <person name="Murdoch R.W."/>
            <person name="Higgins S."/>
            <person name="Loffler F."/>
        </authorList>
    </citation>
    <scope>NUCLEOTIDE SEQUENCE</scope>
</reference>
<dbReference type="NCBIfam" id="TIGR00030">
    <property type="entry name" value="S21p"/>
    <property type="match status" value="1"/>
</dbReference>
<comment type="similarity">
    <text evidence="1">Belongs to the bacterial ribosomal protein bS21 family.</text>
</comment>
<dbReference type="GO" id="GO:0003735">
    <property type="term" value="F:structural constituent of ribosome"/>
    <property type="evidence" value="ECO:0007669"/>
    <property type="project" value="InterPro"/>
</dbReference>
<dbReference type="GO" id="GO:0006412">
    <property type="term" value="P:translation"/>
    <property type="evidence" value="ECO:0007669"/>
    <property type="project" value="InterPro"/>
</dbReference>
<protein>
    <submittedName>
        <fullName evidence="4">30S ribosomal protein S21</fullName>
    </submittedName>
</protein>
<sequence length="60" mass="7139">MPRVVLKENEVLDDALRRFKRQVSRNGTLAEARKREYYVKPGVRRKLKSEAARKANRKKK</sequence>
<dbReference type="Pfam" id="PF01165">
    <property type="entry name" value="Ribosomal_S21"/>
    <property type="match status" value="1"/>
</dbReference>
<evidence type="ECO:0000256" key="1">
    <source>
        <dbReference type="ARBA" id="ARBA00006640"/>
    </source>
</evidence>
<dbReference type="GO" id="GO:1990904">
    <property type="term" value="C:ribonucleoprotein complex"/>
    <property type="evidence" value="ECO:0007669"/>
    <property type="project" value="UniProtKB-KW"/>
</dbReference>
<dbReference type="InterPro" id="IPR038380">
    <property type="entry name" value="Ribosomal_bS21_sf"/>
</dbReference>
<comment type="caution">
    <text evidence="4">The sequence shown here is derived from an EMBL/GenBank/DDBJ whole genome shotgun (WGS) entry which is preliminary data.</text>
</comment>
<dbReference type="Gene3D" id="1.20.5.1150">
    <property type="entry name" value="Ribosomal protein S8"/>
    <property type="match status" value="1"/>
</dbReference>
<dbReference type="GO" id="GO:0005840">
    <property type="term" value="C:ribosome"/>
    <property type="evidence" value="ECO:0007669"/>
    <property type="project" value="UniProtKB-KW"/>
</dbReference>
<accession>A0A645JFV4</accession>
<name>A0A645JFV4_9ZZZZ</name>
<keyword evidence="2 4" id="KW-0689">Ribosomal protein</keyword>
<dbReference type="InterPro" id="IPR018278">
    <property type="entry name" value="Ribosomal_bS21_CS"/>
</dbReference>
<dbReference type="InterPro" id="IPR001911">
    <property type="entry name" value="Ribosomal_bS21"/>
</dbReference>
<gene>
    <name evidence="4" type="primary">rpsU_51</name>
    <name evidence="4" type="ORF">SDC9_209287</name>
</gene>
<dbReference type="AlphaFoldDB" id="A0A645JFV4"/>